<comment type="caution">
    <text evidence="3">The sequence shown here is derived from an EMBL/GenBank/DDBJ whole genome shotgun (WGS) entry which is preliminary data.</text>
</comment>
<evidence type="ECO:0000256" key="1">
    <source>
        <dbReference type="SAM" id="MobiDB-lite"/>
    </source>
</evidence>
<feature type="region of interest" description="Disordered" evidence="1">
    <location>
        <begin position="378"/>
        <end position="401"/>
    </location>
</feature>
<gene>
    <name evidence="3" type="ORF">KVV02_005595</name>
</gene>
<feature type="compositionally biased region" description="Low complexity" evidence="1">
    <location>
        <begin position="438"/>
        <end position="447"/>
    </location>
</feature>
<feature type="region of interest" description="Disordered" evidence="1">
    <location>
        <begin position="1"/>
        <end position="24"/>
    </location>
</feature>
<evidence type="ECO:0000313" key="3">
    <source>
        <dbReference type="EMBL" id="KAG9320376.1"/>
    </source>
</evidence>
<feature type="compositionally biased region" description="Pro residues" evidence="1">
    <location>
        <begin position="97"/>
        <end position="123"/>
    </location>
</feature>
<sequence length="473" mass="49041">MSPGPGSPRPASASHSPPSPRQRRRHGKITLFPLHHCALLLPLLALLLLSSILEPVSAQASELAVTFLDSTGAAIGEPQTIPKTKCTVLNTASLVTQPPPPLSSPPPSPSAPPSETSPPPPSETDPGVPEVPEVPEDVPEEETPPVAMEAMVAAAAVGYASVTASDPQSALNLYSDPHCQVLASSAVGQWMNEGAVANIVAMRWEGTAPASMPPGTLSPNAFPPAMAVQTKVPEIEEWVMDPSKGKIVVGLVAAVMVIGVAIGAVQVYRAAQYVPPPKKYKAVSTGVVGIKKVKKKDAYFKKPVRDSMMSSASAPAGVGIGFITTSSAPASPRSSRMMADQSSRSPLMHERSRESHFSVASSSAPTLAPISSAGGYMDWSGGHHGSSGQGRRTNSHNNSDMHQNDAILIDMQDSSAFRRPWNSGGGSSNTGGGGGGQQTSSRQGTNSNGRISTSSTTLTDLMQFGHDSPAHIV</sequence>
<keyword evidence="2" id="KW-1133">Transmembrane helix</keyword>
<feature type="transmembrane region" description="Helical" evidence="2">
    <location>
        <begin position="247"/>
        <end position="271"/>
    </location>
</feature>
<keyword evidence="2" id="KW-0472">Membrane</keyword>
<evidence type="ECO:0000313" key="4">
    <source>
        <dbReference type="Proteomes" id="UP000717515"/>
    </source>
</evidence>
<feature type="region of interest" description="Disordered" evidence="1">
    <location>
        <begin position="416"/>
        <end position="473"/>
    </location>
</feature>
<feature type="compositionally biased region" description="Gly residues" evidence="1">
    <location>
        <begin position="423"/>
        <end position="437"/>
    </location>
</feature>
<feature type="region of interest" description="Disordered" evidence="1">
    <location>
        <begin position="327"/>
        <end position="365"/>
    </location>
</feature>
<dbReference type="Proteomes" id="UP000717515">
    <property type="component" value="Unassembled WGS sequence"/>
</dbReference>
<proteinExistence type="predicted"/>
<keyword evidence="2" id="KW-0812">Transmembrane</keyword>
<dbReference type="EMBL" id="JAIFTL010000296">
    <property type="protein sequence ID" value="KAG9320376.1"/>
    <property type="molecule type" value="Genomic_DNA"/>
</dbReference>
<feature type="compositionally biased region" description="Basic and acidic residues" evidence="1">
    <location>
        <begin position="347"/>
        <end position="356"/>
    </location>
</feature>
<feature type="compositionally biased region" description="Low complexity" evidence="1">
    <location>
        <begin position="327"/>
        <end position="338"/>
    </location>
</feature>
<dbReference type="AlphaFoldDB" id="A0A9P8CVU2"/>
<accession>A0A9P8CVU2</accession>
<feature type="region of interest" description="Disordered" evidence="1">
    <location>
        <begin position="93"/>
        <end position="143"/>
    </location>
</feature>
<protein>
    <submittedName>
        <fullName evidence="3">Uncharacterized protein</fullName>
    </submittedName>
</protein>
<evidence type="ECO:0000256" key="2">
    <source>
        <dbReference type="SAM" id="Phobius"/>
    </source>
</evidence>
<feature type="compositionally biased region" description="Polar residues" evidence="1">
    <location>
        <begin position="448"/>
        <end position="460"/>
    </location>
</feature>
<organism evidence="3 4">
    <name type="scientific">Mortierella alpina</name>
    <name type="common">Oleaginous fungus</name>
    <name type="synonym">Mortierella renispora</name>
    <dbReference type="NCBI Taxonomy" id="64518"/>
    <lineage>
        <taxon>Eukaryota</taxon>
        <taxon>Fungi</taxon>
        <taxon>Fungi incertae sedis</taxon>
        <taxon>Mucoromycota</taxon>
        <taxon>Mortierellomycotina</taxon>
        <taxon>Mortierellomycetes</taxon>
        <taxon>Mortierellales</taxon>
        <taxon>Mortierellaceae</taxon>
        <taxon>Mortierella</taxon>
    </lineage>
</organism>
<feature type="compositionally biased region" description="Polar residues" evidence="1">
    <location>
        <begin position="391"/>
        <end position="401"/>
    </location>
</feature>
<name>A0A9P8CVU2_MORAP</name>
<feature type="compositionally biased region" description="Acidic residues" evidence="1">
    <location>
        <begin position="133"/>
        <end position="143"/>
    </location>
</feature>
<reference evidence="3" key="1">
    <citation type="submission" date="2021-07" db="EMBL/GenBank/DDBJ databases">
        <title>Draft genome of Mortierella alpina, strain LL118, isolated from an aspen leaf litter sample.</title>
        <authorList>
            <person name="Yang S."/>
            <person name="Vinatzer B.A."/>
        </authorList>
    </citation>
    <scope>NUCLEOTIDE SEQUENCE</scope>
    <source>
        <strain evidence="3">LL118</strain>
    </source>
</reference>